<sequence length="65" mass="7603">MGKDALKMFFSQCLNFLIINENNKKVVYKESSSENKGFVYRILKDSTISQDVKTQNNRIFTDYKA</sequence>
<organism evidence="1 2">
    <name type="scientific">Chryseobacterium formosense</name>
    <dbReference type="NCBI Taxonomy" id="236814"/>
    <lineage>
        <taxon>Bacteria</taxon>
        <taxon>Pseudomonadati</taxon>
        <taxon>Bacteroidota</taxon>
        <taxon>Flavobacteriia</taxon>
        <taxon>Flavobacteriales</taxon>
        <taxon>Weeksellaceae</taxon>
        <taxon>Chryseobacterium group</taxon>
        <taxon>Chryseobacterium</taxon>
    </lineage>
</organism>
<name>A0A085YYE5_9FLAO</name>
<accession>A0A085YYE5</accession>
<keyword evidence="2" id="KW-1185">Reference proteome</keyword>
<dbReference type="EMBL" id="JPRP01000008">
    <property type="protein sequence ID" value="KFE97208.1"/>
    <property type="molecule type" value="Genomic_DNA"/>
</dbReference>
<gene>
    <name evidence="1" type="ORF">IX39_20650</name>
</gene>
<comment type="caution">
    <text evidence="1">The sequence shown here is derived from an EMBL/GenBank/DDBJ whole genome shotgun (WGS) entry which is preliminary data.</text>
</comment>
<dbReference type="AlphaFoldDB" id="A0A085YYE5"/>
<evidence type="ECO:0000313" key="2">
    <source>
        <dbReference type="Proteomes" id="UP000028713"/>
    </source>
</evidence>
<reference evidence="1 2" key="1">
    <citation type="submission" date="2014-07" db="EMBL/GenBank/DDBJ databases">
        <title>Genome of Chryseobacterium formosense LMG 24722.</title>
        <authorList>
            <person name="Pipes S.E."/>
            <person name="Stropko S.J."/>
            <person name="Newman J.D."/>
        </authorList>
    </citation>
    <scope>NUCLEOTIDE SEQUENCE [LARGE SCALE GENOMIC DNA]</scope>
    <source>
        <strain evidence="1 2">LMG 24722</strain>
    </source>
</reference>
<dbReference type="Proteomes" id="UP000028713">
    <property type="component" value="Unassembled WGS sequence"/>
</dbReference>
<protein>
    <submittedName>
        <fullName evidence="1">Uncharacterized protein</fullName>
    </submittedName>
</protein>
<evidence type="ECO:0000313" key="1">
    <source>
        <dbReference type="EMBL" id="KFE97208.1"/>
    </source>
</evidence>
<proteinExistence type="predicted"/>